<dbReference type="RefSeq" id="WP_012785037.1">
    <property type="nucleotide sequence ID" value="NC_013131.1"/>
</dbReference>
<proteinExistence type="predicted"/>
<keyword evidence="1" id="KW-0472">Membrane</keyword>
<feature type="transmembrane region" description="Helical" evidence="1">
    <location>
        <begin position="12"/>
        <end position="32"/>
    </location>
</feature>
<dbReference type="STRING" id="479433.Caci_0807"/>
<gene>
    <name evidence="2" type="ordered locus">Caci_0807</name>
</gene>
<dbReference type="KEGG" id="cai:Caci_0807"/>
<accession>C7Q0W4</accession>
<dbReference type="Proteomes" id="UP000000851">
    <property type="component" value="Chromosome"/>
</dbReference>
<dbReference type="InterPro" id="IPR046187">
    <property type="entry name" value="DUF6215"/>
</dbReference>
<dbReference type="InParanoid" id="C7Q0W4"/>
<sequence>MDVSHRGTRFQLVAALVVGGLVVAGAVIWNSGGSGGDSDPCRAASQSTADKTGATLCAALKKAGLPALLGVPSAKPVYVGQMAVPGKAATDYPEVHVEWNVGQYSVILSTAQTPVAKPTEQVAGHPAALLSGTSGSQQVNRLEVDWSASGGGGIYAVDVMMVNDSAIAQSDAGRLERMVAAKVLPGLPEWQAR</sequence>
<evidence type="ECO:0000313" key="2">
    <source>
        <dbReference type="EMBL" id="ACU69742.1"/>
    </source>
</evidence>
<protein>
    <submittedName>
        <fullName evidence="2">Uncharacterized protein</fullName>
    </submittedName>
</protein>
<evidence type="ECO:0000313" key="3">
    <source>
        <dbReference type="Proteomes" id="UP000000851"/>
    </source>
</evidence>
<keyword evidence="1" id="KW-1133">Transmembrane helix</keyword>
<dbReference type="HOGENOM" id="CLU_1406501_0_0_11"/>
<dbReference type="EMBL" id="CP001700">
    <property type="protein sequence ID" value="ACU69742.1"/>
    <property type="molecule type" value="Genomic_DNA"/>
</dbReference>
<keyword evidence="1" id="KW-0812">Transmembrane</keyword>
<name>C7Q0W4_CATAD</name>
<reference evidence="2 3" key="1">
    <citation type="journal article" date="2009" name="Stand. Genomic Sci.">
        <title>Complete genome sequence of Catenulispora acidiphila type strain (ID 139908).</title>
        <authorList>
            <person name="Copeland A."/>
            <person name="Lapidus A."/>
            <person name="Glavina Del Rio T."/>
            <person name="Nolan M."/>
            <person name="Lucas S."/>
            <person name="Chen F."/>
            <person name="Tice H."/>
            <person name="Cheng J.F."/>
            <person name="Bruce D."/>
            <person name="Goodwin L."/>
            <person name="Pitluck S."/>
            <person name="Mikhailova N."/>
            <person name="Pati A."/>
            <person name="Ivanova N."/>
            <person name="Mavromatis K."/>
            <person name="Chen A."/>
            <person name="Palaniappan K."/>
            <person name="Chain P."/>
            <person name="Land M."/>
            <person name="Hauser L."/>
            <person name="Chang Y.J."/>
            <person name="Jeffries C.D."/>
            <person name="Chertkov O."/>
            <person name="Brettin T."/>
            <person name="Detter J.C."/>
            <person name="Han C."/>
            <person name="Ali Z."/>
            <person name="Tindall B.J."/>
            <person name="Goker M."/>
            <person name="Bristow J."/>
            <person name="Eisen J.A."/>
            <person name="Markowitz V."/>
            <person name="Hugenholtz P."/>
            <person name="Kyrpides N.C."/>
            <person name="Klenk H.P."/>
        </authorList>
    </citation>
    <scope>NUCLEOTIDE SEQUENCE [LARGE SCALE GENOMIC DNA]</scope>
    <source>
        <strain evidence="3">DSM 44928 / JCM 14897 / NBRC 102108 / NRRL B-24433 / ID139908</strain>
    </source>
</reference>
<organism evidence="2 3">
    <name type="scientific">Catenulispora acidiphila (strain DSM 44928 / JCM 14897 / NBRC 102108 / NRRL B-24433 / ID139908)</name>
    <dbReference type="NCBI Taxonomy" id="479433"/>
    <lineage>
        <taxon>Bacteria</taxon>
        <taxon>Bacillati</taxon>
        <taxon>Actinomycetota</taxon>
        <taxon>Actinomycetes</taxon>
        <taxon>Catenulisporales</taxon>
        <taxon>Catenulisporaceae</taxon>
        <taxon>Catenulispora</taxon>
    </lineage>
</organism>
<keyword evidence="3" id="KW-1185">Reference proteome</keyword>
<dbReference type="Pfam" id="PF19721">
    <property type="entry name" value="DUF6215"/>
    <property type="match status" value="1"/>
</dbReference>
<evidence type="ECO:0000256" key="1">
    <source>
        <dbReference type="SAM" id="Phobius"/>
    </source>
</evidence>
<dbReference type="AlphaFoldDB" id="C7Q0W4"/>